<evidence type="ECO:0000313" key="3">
    <source>
        <dbReference type="Proteomes" id="UP001194746"/>
    </source>
</evidence>
<dbReference type="Proteomes" id="UP001194746">
    <property type="component" value="Unassembled WGS sequence"/>
</dbReference>
<evidence type="ECO:0000256" key="1">
    <source>
        <dbReference type="SAM" id="MobiDB-lite"/>
    </source>
</evidence>
<reference evidence="2" key="2">
    <citation type="submission" date="2020-02" db="EMBL/GenBank/DDBJ databases">
        <authorList>
            <person name="Gilchrist C.L.M."/>
            <person name="Chooi Y.-H."/>
        </authorList>
    </citation>
    <scope>NUCLEOTIDE SEQUENCE</scope>
    <source>
        <strain evidence="2">MST-FP2251</strain>
    </source>
</reference>
<evidence type="ECO:0000313" key="2">
    <source>
        <dbReference type="EMBL" id="KAF9885341.1"/>
    </source>
</evidence>
<feature type="region of interest" description="Disordered" evidence="1">
    <location>
        <begin position="1"/>
        <end position="77"/>
    </location>
</feature>
<dbReference type="EMBL" id="VCAU01000097">
    <property type="protein sequence ID" value="KAF9885341.1"/>
    <property type="molecule type" value="Genomic_DNA"/>
</dbReference>
<dbReference type="AlphaFoldDB" id="A0AAD4GQB4"/>
<sequence length="77" mass="8799">MSDTTGEDTTSRRHSSLPKRMQELVDDEEKYRDLYGDFENSWTSTRNKDNNPQPAASDPSLEDNQPNKRGSQEHSGI</sequence>
<organism evidence="2 3">
    <name type="scientific">Aspergillus nanangensis</name>
    <dbReference type="NCBI Taxonomy" id="2582783"/>
    <lineage>
        <taxon>Eukaryota</taxon>
        <taxon>Fungi</taxon>
        <taxon>Dikarya</taxon>
        <taxon>Ascomycota</taxon>
        <taxon>Pezizomycotina</taxon>
        <taxon>Eurotiomycetes</taxon>
        <taxon>Eurotiomycetidae</taxon>
        <taxon>Eurotiales</taxon>
        <taxon>Aspergillaceae</taxon>
        <taxon>Aspergillus</taxon>
        <taxon>Aspergillus subgen. Circumdati</taxon>
    </lineage>
</organism>
<comment type="caution">
    <text evidence="2">The sequence shown here is derived from an EMBL/GenBank/DDBJ whole genome shotgun (WGS) entry which is preliminary data.</text>
</comment>
<protein>
    <submittedName>
        <fullName evidence="2">Uncharacterized protein</fullName>
    </submittedName>
</protein>
<feature type="compositionally biased region" description="Polar residues" evidence="1">
    <location>
        <begin position="40"/>
        <end position="54"/>
    </location>
</feature>
<accession>A0AAD4GQB4</accession>
<keyword evidence="3" id="KW-1185">Reference proteome</keyword>
<gene>
    <name evidence="2" type="ORF">FE257_012958</name>
</gene>
<name>A0AAD4GQB4_ASPNN</name>
<reference evidence="2" key="1">
    <citation type="journal article" date="2019" name="Beilstein J. Org. Chem.">
        <title>Nanangenines: drimane sesquiterpenoids as the dominant metabolite cohort of a novel Australian fungus, Aspergillus nanangensis.</title>
        <authorList>
            <person name="Lacey H.J."/>
            <person name="Gilchrist C.L.M."/>
            <person name="Crombie A."/>
            <person name="Kalaitzis J.A."/>
            <person name="Vuong D."/>
            <person name="Rutledge P.J."/>
            <person name="Turner P."/>
            <person name="Pitt J.I."/>
            <person name="Lacey E."/>
            <person name="Chooi Y.H."/>
            <person name="Piggott A.M."/>
        </authorList>
    </citation>
    <scope>NUCLEOTIDE SEQUENCE</scope>
    <source>
        <strain evidence="2">MST-FP2251</strain>
    </source>
</reference>
<proteinExistence type="predicted"/>